<dbReference type="STRING" id="62708.A0A420J9E5"/>
<reference evidence="8 9" key="1">
    <citation type="journal article" date="2018" name="BMC Genomics">
        <title>Comparative genome analyses reveal sequence features reflecting distinct modes of host-adaptation between dicot and monocot powdery mildew.</title>
        <authorList>
            <person name="Wu Y."/>
            <person name="Ma X."/>
            <person name="Pan Z."/>
            <person name="Kale S.D."/>
            <person name="Song Y."/>
            <person name="King H."/>
            <person name="Zhang Q."/>
            <person name="Presley C."/>
            <person name="Deng X."/>
            <person name="Wei C.I."/>
            <person name="Xiao S."/>
        </authorList>
    </citation>
    <scope>NUCLEOTIDE SEQUENCE [LARGE SCALE GENOMIC DNA]</scope>
    <source>
        <strain evidence="8">UMSG3</strain>
    </source>
</reference>
<dbReference type="GO" id="GO:0061685">
    <property type="term" value="F:diphthine methylesterase activity"/>
    <property type="evidence" value="ECO:0007669"/>
    <property type="project" value="UniProtKB-EC"/>
</dbReference>
<comment type="pathway">
    <text evidence="1">Protein modification; peptidyl-diphthamide biosynthesis.</text>
</comment>
<dbReference type="EC" id="3.1.1.97" evidence="6"/>
<organism evidence="8 9">
    <name type="scientific">Golovinomyces cichoracearum</name>
    <dbReference type="NCBI Taxonomy" id="62708"/>
    <lineage>
        <taxon>Eukaryota</taxon>
        <taxon>Fungi</taxon>
        <taxon>Dikarya</taxon>
        <taxon>Ascomycota</taxon>
        <taxon>Pezizomycotina</taxon>
        <taxon>Leotiomycetes</taxon>
        <taxon>Erysiphales</taxon>
        <taxon>Erysiphaceae</taxon>
        <taxon>Golovinomyces</taxon>
    </lineage>
</organism>
<comment type="caution">
    <text evidence="8">The sequence shown here is derived from an EMBL/GenBank/DDBJ whole genome shotgun (WGS) entry which is preliminary data.</text>
</comment>
<dbReference type="InterPro" id="IPR052415">
    <property type="entry name" value="Diphthine_MTase"/>
</dbReference>
<evidence type="ECO:0000256" key="1">
    <source>
        <dbReference type="ARBA" id="ARBA00005156"/>
    </source>
</evidence>
<dbReference type="PANTHER" id="PTHR46042:SF1">
    <property type="entry name" value="DIPHTHINE METHYLTRANSFERASE"/>
    <property type="match status" value="1"/>
</dbReference>
<dbReference type="Gene3D" id="2.130.10.10">
    <property type="entry name" value="YVTN repeat-like/Quinoprotein amine dehydrogenase"/>
    <property type="match status" value="1"/>
</dbReference>
<sequence>MNLSKDISDDRKDSRNVAVLLSKTLDLPPSCLEFAPRNKNGTAEHFIVGTYHLQHEHELGQHDSNESHEQSRMGSLILFRLHGVSLDLLETVPYPSAILDLHFYHDDNIFAVASSTGVISIFRLVEENEDYVIKQLASHQVAPKNILVLSFAWYPIVNIHDAIQYPIAFFTLSNGQVLAIRFSSDFESFSAINGGTPLIVHEDNAWTCAVTRSTLFSGSDDSILSRLDLDHELIDARDENIVEASKKDLVNGPLTQTNYKGHNAGVIAILILSTPSSENLANFILTGSYDDYVRVFFVTPNNFGMRPNNISTRAELKIGNGVWRLKMMGARALKLRDKNDEWEYMVLASCMRGGALILKVTGSYNGDWHIEILAEMRAHQSMCYASDVQPQSSFSKGCESYKDEFPDQMSPPRVWTVVSSSFYDKLLVVWEYSNLTSNQK</sequence>
<keyword evidence="3" id="KW-0677">Repeat</keyword>
<dbReference type="AlphaFoldDB" id="A0A420J9E5"/>
<evidence type="ECO:0000313" key="9">
    <source>
        <dbReference type="Proteomes" id="UP000283383"/>
    </source>
</evidence>
<dbReference type="InterPro" id="IPR036322">
    <property type="entry name" value="WD40_repeat_dom_sf"/>
</dbReference>
<dbReference type="SMART" id="SM00320">
    <property type="entry name" value="WD40"/>
    <property type="match status" value="4"/>
</dbReference>
<evidence type="ECO:0000256" key="2">
    <source>
        <dbReference type="ARBA" id="ARBA00022574"/>
    </source>
</evidence>
<comment type="catalytic activity">
    <reaction evidence="7">
        <text>diphthine methyl ester-[translation elongation factor 2] + H2O = diphthine-[translation elongation factor 2] + methanol + H(+)</text>
        <dbReference type="Rhea" id="RHEA:42656"/>
        <dbReference type="Rhea" id="RHEA-COMP:10172"/>
        <dbReference type="Rhea" id="RHEA-COMP:10173"/>
        <dbReference type="ChEBI" id="CHEBI:15377"/>
        <dbReference type="ChEBI" id="CHEBI:15378"/>
        <dbReference type="ChEBI" id="CHEBI:17790"/>
        <dbReference type="ChEBI" id="CHEBI:79005"/>
        <dbReference type="ChEBI" id="CHEBI:82696"/>
        <dbReference type="EC" id="3.1.1.97"/>
    </reaction>
</comment>
<keyword evidence="8" id="KW-0489">Methyltransferase</keyword>
<dbReference type="GO" id="GO:0032259">
    <property type="term" value="P:methylation"/>
    <property type="evidence" value="ECO:0007669"/>
    <property type="project" value="UniProtKB-KW"/>
</dbReference>
<dbReference type="GO" id="GO:0005737">
    <property type="term" value="C:cytoplasm"/>
    <property type="evidence" value="ECO:0007669"/>
    <property type="project" value="TreeGrafter"/>
</dbReference>
<protein>
    <recommendedName>
        <fullName evidence="6">methylated diphthine methylhydrolase</fullName>
        <ecNumber evidence="6">3.1.1.97</ecNumber>
    </recommendedName>
</protein>
<dbReference type="InterPro" id="IPR015943">
    <property type="entry name" value="WD40/YVTN_repeat-like_dom_sf"/>
</dbReference>
<evidence type="ECO:0000256" key="7">
    <source>
        <dbReference type="ARBA" id="ARBA00047551"/>
    </source>
</evidence>
<evidence type="ECO:0000256" key="3">
    <source>
        <dbReference type="ARBA" id="ARBA00022737"/>
    </source>
</evidence>
<evidence type="ECO:0000256" key="4">
    <source>
        <dbReference type="ARBA" id="ARBA00022801"/>
    </source>
</evidence>
<dbReference type="Proteomes" id="UP000283383">
    <property type="component" value="Unassembled WGS sequence"/>
</dbReference>
<accession>A0A420J9E5</accession>
<keyword evidence="4" id="KW-0378">Hydrolase</keyword>
<keyword evidence="2" id="KW-0853">WD repeat</keyword>
<keyword evidence="8" id="KW-0808">Transferase</keyword>
<dbReference type="PANTHER" id="PTHR46042">
    <property type="entry name" value="DIPHTHINE METHYLTRANSFERASE"/>
    <property type="match status" value="1"/>
</dbReference>
<comment type="similarity">
    <text evidence="5">Belongs to the DPH7 family.</text>
</comment>
<evidence type="ECO:0000256" key="6">
    <source>
        <dbReference type="ARBA" id="ARBA00039131"/>
    </source>
</evidence>
<dbReference type="InterPro" id="IPR001680">
    <property type="entry name" value="WD40_rpt"/>
</dbReference>
<keyword evidence="9" id="KW-1185">Reference proteome</keyword>
<name>A0A420J9E5_9PEZI</name>
<dbReference type="GO" id="GO:0017183">
    <property type="term" value="P:protein histidyl modification to diphthamide"/>
    <property type="evidence" value="ECO:0007669"/>
    <property type="project" value="TreeGrafter"/>
</dbReference>
<proteinExistence type="inferred from homology"/>
<dbReference type="EMBL" id="MCBQ01001363">
    <property type="protein sequence ID" value="RKF83418.1"/>
    <property type="molecule type" value="Genomic_DNA"/>
</dbReference>
<dbReference type="SUPFAM" id="SSF50978">
    <property type="entry name" value="WD40 repeat-like"/>
    <property type="match status" value="1"/>
</dbReference>
<evidence type="ECO:0000256" key="5">
    <source>
        <dbReference type="ARBA" id="ARBA00038092"/>
    </source>
</evidence>
<dbReference type="GO" id="GO:0008168">
    <property type="term" value="F:methyltransferase activity"/>
    <property type="evidence" value="ECO:0007669"/>
    <property type="project" value="UniProtKB-KW"/>
</dbReference>
<gene>
    <name evidence="8" type="ORF">GcM3_013038</name>
</gene>
<evidence type="ECO:0000313" key="8">
    <source>
        <dbReference type="EMBL" id="RKF83418.1"/>
    </source>
</evidence>